<sequence length="49" mass="5819">MKITHREVFALSSFMLRDQTKGYGKEEIEQMLLNVRRDKDEVQKETSSD</sequence>
<protein>
    <submittedName>
        <fullName evidence="1">Uncharacterized protein</fullName>
    </submittedName>
</protein>
<organism evidence="1 2">
    <name type="scientific">Paenibacillus provencensis</name>
    <dbReference type="NCBI Taxonomy" id="441151"/>
    <lineage>
        <taxon>Bacteria</taxon>
        <taxon>Bacillati</taxon>
        <taxon>Bacillota</taxon>
        <taxon>Bacilli</taxon>
        <taxon>Bacillales</taxon>
        <taxon>Paenibacillaceae</taxon>
        <taxon>Paenibacillus</taxon>
    </lineage>
</organism>
<accession>A0ABW3PQG9</accession>
<evidence type="ECO:0000313" key="2">
    <source>
        <dbReference type="Proteomes" id="UP001597169"/>
    </source>
</evidence>
<dbReference type="RefSeq" id="WP_251584937.1">
    <property type="nucleotide sequence ID" value="NZ_JBHTKX010000001.1"/>
</dbReference>
<keyword evidence="2" id="KW-1185">Reference proteome</keyword>
<evidence type="ECO:0000313" key="1">
    <source>
        <dbReference type="EMBL" id="MFD1126620.1"/>
    </source>
</evidence>
<reference evidence="2" key="1">
    <citation type="journal article" date="2019" name="Int. J. Syst. Evol. Microbiol.">
        <title>The Global Catalogue of Microorganisms (GCM) 10K type strain sequencing project: providing services to taxonomists for standard genome sequencing and annotation.</title>
        <authorList>
            <consortium name="The Broad Institute Genomics Platform"/>
            <consortium name="The Broad Institute Genome Sequencing Center for Infectious Disease"/>
            <person name="Wu L."/>
            <person name="Ma J."/>
        </authorList>
    </citation>
    <scope>NUCLEOTIDE SEQUENCE [LARGE SCALE GENOMIC DNA]</scope>
    <source>
        <strain evidence="2">CCUG 53519</strain>
    </source>
</reference>
<name>A0ABW3PQG9_9BACL</name>
<dbReference type="Proteomes" id="UP001597169">
    <property type="component" value="Unassembled WGS sequence"/>
</dbReference>
<gene>
    <name evidence="1" type="ORF">ACFQ3J_00330</name>
</gene>
<proteinExistence type="predicted"/>
<comment type="caution">
    <text evidence="1">The sequence shown here is derived from an EMBL/GenBank/DDBJ whole genome shotgun (WGS) entry which is preliminary data.</text>
</comment>
<dbReference type="EMBL" id="JBHTKX010000001">
    <property type="protein sequence ID" value="MFD1126620.1"/>
    <property type="molecule type" value="Genomic_DNA"/>
</dbReference>